<name>A0A645GH61_9ZZZZ</name>
<comment type="caution">
    <text evidence="1">The sequence shown here is derived from an EMBL/GenBank/DDBJ whole genome shotgun (WGS) entry which is preliminary data.</text>
</comment>
<sequence length="160" mass="17590">MPRHLIARDGDDVGALFLHALGDFRRGRFVDQLDAVVFNVGDELGGVRARRFNGGHAFLDAYVYVAENLLAPGKVGHQGDIHDKGLVCEPLHLLYGRPKLLRICVTGDIQRADAPRVAHHRGKLGHAQVLHPALYNGISNAEQFRKSCLHRAALLSYCLG</sequence>
<dbReference type="AlphaFoldDB" id="A0A645GH61"/>
<accession>A0A645GH61</accession>
<evidence type="ECO:0000313" key="1">
    <source>
        <dbReference type="EMBL" id="MPN25322.1"/>
    </source>
</evidence>
<organism evidence="1">
    <name type="scientific">bioreactor metagenome</name>
    <dbReference type="NCBI Taxonomy" id="1076179"/>
    <lineage>
        <taxon>unclassified sequences</taxon>
        <taxon>metagenomes</taxon>
        <taxon>ecological metagenomes</taxon>
    </lineage>
</organism>
<gene>
    <name evidence="1" type="ORF">SDC9_172730</name>
</gene>
<proteinExistence type="predicted"/>
<reference evidence="1" key="1">
    <citation type="submission" date="2019-08" db="EMBL/GenBank/DDBJ databases">
        <authorList>
            <person name="Kucharzyk K."/>
            <person name="Murdoch R.W."/>
            <person name="Higgins S."/>
            <person name="Loffler F."/>
        </authorList>
    </citation>
    <scope>NUCLEOTIDE SEQUENCE</scope>
</reference>
<dbReference type="EMBL" id="VSSQ01074460">
    <property type="protein sequence ID" value="MPN25322.1"/>
    <property type="molecule type" value="Genomic_DNA"/>
</dbReference>
<protein>
    <submittedName>
        <fullName evidence="1">Uncharacterized protein</fullName>
    </submittedName>
</protein>